<name>A0A7M1URR7_9CREN</name>
<dbReference type="SMART" id="SM00382">
    <property type="entry name" value="AAA"/>
    <property type="match status" value="1"/>
</dbReference>
<dbReference type="Gene3D" id="3.40.50.300">
    <property type="entry name" value="P-loop containing nucleotide triphosphate hydrolases"/>
    <property type="match status" value="2"/>
</dbReference>
<feature type="domain" description="ABC transporter" evidence="3">
    <location>
        <begin position="254"/>
        <end position="499"/>
    </location>
</feature>
<dbReference type="RefSeq" id="WP_193436766.1">
    <property type="nucleotide sequence ID" value="NZ_CP063144.1"/>
</dbReference>
<keyword evidence="2 4" id="KW-0067">ATP-binding</keyword>
<dbReference type="InterPro" id="IPR050107">
    <property type="entry name" value="ABC_carbohydrate_import_ATPase"/>
</dbReference>
<dbReference type="OrthoDB" id="18209at2157"/>
<evidence type="ECO:0000256" key="2">
    <source>
        <dbReference type="ARBA" id="ARBA00022840"/>
    </source>
</evidence>
<sequence length="508" mass="56286">MSSVEFIVEMLDIWKTYPDGVRALEGVNLRLRRGEIHGLLGENGAGKTTLMRILSGLIKPSRGTIIVNGRKVFFKNSSEALSLGIGMVHQHPALVPVFTARENIYLGLKSSQIDDAKLEEVMKSSGLIVPLDVKVEDLSLGLRQKVEIIKMLYRGVDVLILDEPTTNMTPIETEELFRSLVKLKNEGKTIVFISHKLREVLQVTDRVTVLRKGKVAGEVETGKTTPGELARLMVGREVFLKIEKKPREFGKPLLEVEDLWVKGDLGQDAVRGVTFRIHEGEIFGIAGVEGNGQVELVEAVTGLRKPLKGRIVFNGMELREANPLLLYSKGLAHIPEDRQKMGLILEMSLWENSILGLHTTNAFTRKLGVFNYEKIFSYVGKIVKEFEILAPSIYTPVRSLSGGNQQKLVAARELSKNPLLIVANQPTRGLDVAATEYIRKLLVQLRDEGKGVLLVSSDLDEVLELSDRVAVMYKGEFMGVVKPGEVSIKELGLMIGGYRLSEVRAGEA</sequence>
<keyword evidence="1" id="KW-0547">Nucleotide-binding</keyword>
<dbReference type="InterPro" id="IPR003439">
    <property type="entry name" value="ABC_transporter-like_ATP-bd"/>
</dbReference>
<reference evidence="4 5" key="1">
    <citation type="submission" date="2020-10" db="EMBL/GenBank/DDBJ databases">
        <title>Complete genome sequence of Thermosphaera aggregans strain 3507.</title>
        <authorList>
            <person name="Zayulina K.S."/>
            <person name="Elcheninov A.G."/>
            <person name="Toshchakov S.V."/>
            <person name="Kublanov I.V."/>
            <person name="Kochetkova T.V."/>
        </authorList>
    </citation>
    <scope>NUCLEOTIDE SEQUENCE [LARGE SCALE GENOMIC DNA]</scope>
    <source>
        <strain evidence="4 5">3507</strain>
    </source>
</reference>
<dbReference type="Pfam" id="PF00005">
    <property type="entry name" value="ABC_tran"/>
    <property type="match status" value="2"/>
</dbReference>
<dbReference type="InterPro" id="IPR003593">
    <property type="entry name" value="AAA+_ATPase"/>
</dbReference>
<dbReference type="GO" id="GO:0005524">
    <property type="term" value="F:ATP binding"/>
    <property type="evidence" value="ECO:0007669"/>
    <property type="project" value="UniProtKB-KW"/>
</dbReference>
<evidence type="ECO:0000313" key="4">
    <source>
        <dbReference type="EMBL" id="QOR94970.1"/>
    </source>
</evidence>
<dbReference type="CDD" id="cd03216">
    <property type="entry name" value="ABC_Carb_Monos_I"/>
    <property type="match status" value="1"/>
</dbReference>
<keyword evidence="5" id="KW-1185">Reference proteome</keyword>
<dbReference type="InterPro" id="IPR027417">
    <property type="entry name" value="P-loop_NTPase"/>
</dbReference>
<dbReference type="Proteomes" id="UP000593766">
    <property type="component" value="Chromosome"/>
</dbReference>
<dbReference type="AlphaFoldDB" id="A0A7M1URR7"/>
<dbReference type="PANTHER" id="PTHR43790:SF4">
    <property type="entry name" value="GUANOSINE IMPORT ATP-BINDING PROTEIN NUPO"/>
    <property type="match status" value="1"/>
</dbReference>
<organism evidence="4 5">
    <name type="scientific">Thermosphaera chiliense</name>
    <dbReference type="NCBI Taxonomy" id="3402707"/>
    <lineage>
        <taxon>Archaea</taxon>
        <taxon>Thermoproteota</taxon>
        <taxon>Thermoprotei</taxon>
        <taxon>Desulfurococcales</taxon>
        <taxon>Desulfurococcaceae</taxon>
        <taxon>Thermosphaera</taxon>
    </lineage>
</organism>
<evidence type="ECO:0000313" key="5">
    <source>
        <dbReference type="Proteomes" id="UP000593766"/>
    </source>
</evidence>
<dbReference type="GO" id="GO:0016887">
    <property type="term" value="F:ATP hydrolysis activity"/>
    <property type="evidence" value="ECO:0007669"/>
    <property type="project" value="InterPro"/>
</dbReference>
<accession>A0A7M1URR7</accession>
<dbReference type="SUPFAM" id="SSF52540">
    <property type="entry name" value="P-loop containing nucleoside triphosphate hydrolases"/>
    <property type="match status" value="2"/>
</dbReference>
<dbReference type="PROSITE" id="PS50893">
    <property type="entry name" value="ABC_TRANSPORTER_2"/>
    <property type="match status" value="2"/>
</dbReference>
<gene>
    <name evidence="4" type="ORF">IMZ38_03450</name>
</gene>
<dbReference type="PANTHER" id="PTHR43790">
    <property type="entry name" value="CARBOHYDRATE TRANSPORT ATP-BINDING PROTEIN MG119-RELATED"/>
    <property type="match status" value="1"/>
</dbReference>
<feature type="domain" description="ABC transporter" evidence="3">
    <location>
        <begin position="8"/>
        <end position="237"/>
    </location>
</feature>
<dbReference type="EMBL" id="CP063144">
    <property type="protein sequence ID" value="QOR94970.1"/>
    <property type="molecule type" value="Genomic_DNA"/>
</dbReference>
<evidence type="ECO:0000259" key="3">
    <source>
        <dbReference type="PROSITE" id="PS50893"/>
    </source>
</evidence>
<dbReference type="KEGG" id="tcs:IMZ38_03450"/>
<evidence type="ECO:0000256" key="1">
    <source>
        <dbReference type="ARBA" id="ARBA00022741"/>
    </source>
</evidence>
<protein>
    <submittedName>
        <fullName evidence="4">ABC transporter ATP-binding protein</fullName>
    </submittedName>
</protein>
<dbReference type="CDD" id="cd03215">
    <property type="entry name" value="ABC_Carb_Monos_II"/>
    <property type="match status" value="1"/>
</dbReference>
<proteinExistence type="predicted"/>
<dbReference type="GeneID" id="59454442"/>